<reference evidence="1 2" key="1">
    <citation type="submission" date="2021-06" db="EMBL/GenBank/DDBJ databases">
        <title>Caerostris darwini draft genome.</title>
        <authorList>
            <person name="Kono N."/>
            <person name="Arakawa K."/>
        </authorList>
    </citation>
    <scope>NUCLEOTIDE SEQUENCE [LARGE SCALE GENOMIC DNA]</scope>
</reference>
<comment type="caution">
    <text evidence="1">The sequence shown here is derived from an EMBL/GenBank/DDBJ whole genome shotgun (WGS) entry which is preliminary data.</text>
</comment>
<protein>
    <submittedName>
        <fullName evidence="1">Uncharacterized protein</fullName>
    </submittedName>
</protein>
<evidence type="ECO:0000313" key="1">
    <source>
        <dbReference type="EMBL" id="GIY05196.1"/>
    </source>
</evidence>
<sequence length="103" mass="11898">MVPAKSSSSSHDQIPCEACPRTDPAPISHIIRILMRLAGVSWVSYSGMPDSKQIKGYNHSNQSPPTRHKETQLYTKRDKKFFQRGLIHQQKILSKYRRKKSIY</sequence>
<accession>A0AAV4QA31</accession>
<proteinExistence type="predicted"/>
<evidence type="ECO:0000313" key="2">
    <source>
        <dbReference type="Proteomes" id="UP001054837"/>
    </source>
</evidence>
<name>A0AAV4QA31_9ARAC</name>
<gene>
    <name evidence="1" type="ORF">CDAR_586321</name>
</gene>
<dbReference type="Proteomes" id="UP001054837">
    <property type="component" value="Unassembled WGS sequence"/>
</dbReference>
<dbReference type="EMBL" id="BPLQ01004066">
    <property type="protein sequence ID" value="GIY05196.1"/>
    <property type="molecule type" value="Genomic_DNA"/>
</dbReference>
<organism evidence="1 2">
    <name type="scientific">Caerostris darwini</name>
    <dbReference type="NCBI Taxonomy" id="1538125"/>
    <lineage>
        <taxon>Eukaryota</taxon>
        <taxon>Metazoa</taxon>
        <taxon>Ecdysozoa</taxon>
        <taxon>Arthropoda</taxon>
        <taxon>Chelicerata</taxon>
        <taxon>Arachnida</taxon>
        <taxon>Araneae</taxon>
        <taxon>Araneomorphae</taxon>
        <taxon>Entelegynae</taxon>
        <taxon>Araneoidea</taxon>
        <taxon>Araneidae</taxon>
        <taxon>Caerostris</taxon>
    </lineage>
</organism>
<dbReference type="AlphaFoldDB" id="A0AAV4QA31"/>
<keyword evidence="2" id="KW-1185">Reference proteome</keyword>